<feature type="signal peptide" evidence="1">
    <location>
        <begin position="1"/>
        <end position="24"/>
    </location>
</feature>
<dbReference type="InterPro" id="IPR008334">
    <property type="entry name" value="5'-Nucleotdase_C"/>
</dbReference>
<evidence type="ECO:0000313" key="4">
    <source>
        <dbReference type="Proteomes" id="UP000199666"/>
    </source>
</evidence>
<dbReference type="OrthoDB" id="4762412at2"/>
<dbReference type="GO" id="GO:0016787">
    <property type="term" value="F:hydrolase activity"/>
    <property type="evidence" value="ECO:0007669"/>
    <property type="project" value="InterPro"/>
</dbReference>
<evidence type="ECO:0000313" key="3">
    <source>
        <dbReference type="EMBL" id="SFH26378.1"/>
    </source>
</evidence>
<organism evidence="3 4">
    <name type="scientific">Pedobacter insulae</name>
    <dbReference type="NCBI Taxonomy" id="414048"/>
    <lineage>
        <taxon>Bacteria</taxon>
        <taxon>Pseudomonadati</taxon>
        <taxon>Bacteroidota</taxon>
        <taxon>Sphingobacteriia</taxon>
        <taxon>Sphingobacteriales</taxon>
        <taxon>Sphingobacteriaceae</taxon>
        <taxon>Pedobacter</taxon>
    </lineage>
</organism>
<dbReference type="InterPro" id="IPR006179">
    <property type="entry name" value="5_nucleotidase/apyrase"/>
</dbReference>
<protein>
    <submittedName>
        <fullName evidence="3">5'-nucleotidase, C-terminal domain</fullName>
    </submittedName>
</protein>
<feature type="domain" description="5'-Nucleotidase C-terminal" evidence="2">
    <location>
        <begin position="63"/>
        <end position="207"/>
    </location>
</feature>
<dbReference type="PANTHER" id="PTHR11575">
    <property type="entry name" value="5'-NUCLEOTIDASE-RELATED"/>
    <property type="match status" value="1"/>
</dbReference>
<dbReference type="GO" id="GO:0030288">
    <property type="term" value="C:outer membrane-bounded periplasmic space"/>
    <property type="evidence" value="ECO:0007669"/>
    <property type="project" value="TreeGrafter"/>
</dbReference>
<sequence length="249" mass="27733">MGMIRLWIFILTATFLSSCSTQYAITKSNREEYSINDKIEVDSAIVRTYLPYKQKLDQEMTKVIGHTSVLLTKTSEFPESVLGNFFADAVFNQAKKLEPTIDFVFPTTKGGLRNDISKGPITVSGVFELMPFENQLVLFKLKGSDVLIILNYIALTNGQPVAGLRMNIKDKTPENIYINGKPFDVNQTYMVLTSDYIGNGGDDAKGFANPISRKNIGLLVRDALLKEVAELEFAGKKIEAKTDGRITKN</sequence>
<gene>
    <name evidence="3" type="ORF">SAMN04489864_107182</name>
</gene>
<dbReference type="Pfam" id="PF02872">
    <property type="entry name" value="5_nucleotid_C"/>
    <property type="match status" value="1"/>
</dbReference>
<dbReference type="PANTHER" id="PTHR11575:SF24">
    <property type="entry name" value="5'-NUCLEOTIDASE"/>
    <property type="match status" value="1"/>
</dbReference>
<keyword evidence="1" id="KW-0732">Signal</keyword>
<evidence type="ECO:0000259" key="2">
    <source>
        <dbReference type="Pfam" id="PF02872"/>
    </source>
</evidence>
<dbReference type="AlphaFoldDB" id="A0A1I2YLH0"/>
<feature type="chain" id="PRO_5011756195" evidence="1">
    <location>
        <begin position="25"/>
        <end position="249"/>
    </location>
</feature>
<dbReference type="STRING" id="414048.SAMN04489864_107182"/>
<dbReference type="GO" id="GO:0009166">
    <property type="term" value="P:nucleotide catabolic process"/>
    <property type="evidence" value="ECO:0007669"/>
    <property type="project" value="InterPro"/>
</dbReference>
<name>A0A1I2YLH0_9SPHI</name>
<reference evidence="3 4" key="1">
    <citation type="submission" date="2016-10" db="EMBL/GenBank/DDBJ databases">
        <authorList>
            <person name="de Groot N.N."/>
        </authorList>
    </citation>
    <scope>NUCLEOTIDE SEQUENCE [LARGE SCALE GENOMIC DNA]</scope>
    <source>
        <strain evidence="3 4">DSM 18684</strain>
    </source>
</reference>
<dbReference type="SUPFAM" id="SSF55816">
    <property type="entry name" value="5'-nucleotidase (syn. UDP-sugar hydrolase), C-terminal domain"/>
    <property type="match status" value="1"/>
</dbReference>
<accession>A0A1I2YLH0</accession>
<dbReference type="EMBL" id="FOPP01000007">
    <property type="protein sequence ID" value="SFH26378.1"/>
    <property type="molecule type" value="Genomic_DNA"/>
</dbReference>
<dbReference type="RefSeq" id="WP_090994962.1">
    <property type="nucleotide sequence ID" value="NZ_FOPP01000007.1"/>
</dbReference>
<dbReference type="Proteomes" id="UP000199666">
    <property type="component" value="Unassembled WGS sequence"/>
</dbReference>
<evidence type="ECO:0000256" key="1">
    <source>
        <dbReference type="SAM" id="SignalP"/>
    </source>
</evidence>
<proteinExistence type="predicted"/>
<keyword evidence="4" id="KW-1185">Reference proteome</keyword>
<dbReference type="PRINTS" id="PR01607">
    <property type="entry name" value="APYRASEFAMLY"/>
</dbReference>
<dbReference type="PROSITE" id="PS51257">
    <property type="entry name" value="PROKAR_LIPOPROTEIN"/>
    <property type="match status" value="1"/>
</dbReference>
<dbReference type="Gene3D" id="3.90.780.10">
    <property type="entry name" value="5'-Nucleotidase, C-terminal domain"/>
    <property type="match status" value="1"/>
</dbReference>
<dbReference type="InterPro" id="IPR036907">
    <property type="entry name" value="5'-Nucleotdase_C_sf"/>
</dbReference>